<dbReference type="RefSeq" id="WP_100288438.1">
    <property type="nucleotide sequence ID" value="NZ_PHHA01000008.1"/>
</dbReference>
<sequence>MKLNQQTATAIVKRAMRIIPYSVNVMDENAMIIASGDASRIGERHTGAVIVLRRQEALEIDEELAKQWNYEAREGINLPINYLGRTIGVIGISGNPDQVRHYAQLVTMTAELMIEHRAMLEQERWQRRYKEEFVHQLLRGNLSVEQISSQAEFFQFDFEQPFVVLIFALQQPTSERLQALLLHLEQRQQNLALAVVDLDKIGVLLSVNELDYLRKTERLRDFLPKDWLKNTVKIAVGAEVNSLQEAHFSYQSALHTLIYAMQSHRKKSILFFEDYLLPALLTDFAQSWQGKKLLTAVQKIQEHQDRAQLFKSLQQYFFSNCDLSHASQKLFIHPNTLRYRLTKIEQITGLSFNKIDEKFRLYLGTLLLPYLEKNTK</sequence>
<evidence type="ECO:0000259" key="2">
    <source>
        <dbReference type="Pfam" id="PF05651"/>
    </source>
</evidence>
<accession>A0A2M8S3G6</accession>
<dbReference type="PANTHER" id="PTHR33744">
    <property type="entry name" value="CARBOHYDRATE DIACID REGULATOR"/>
    <property type="match status" value="1"/>
</dbReference>
<evidence type="ECO:0000259" key="3">
    <source>
        <dbReference type="Pfam" id="PF13556"/>
    </source>
</evidence>
<comment type="similarity">
    <text evidence="1">Belongs to the CdaR family.</text>
</comment>
<dbReference type="AlphaFoldDB" id="A0A2M8S3G6"/>
<evidence type="ECO:0000256" key="1">
    <source>
        <dbReference type="ARBA" id="ARBA00006754"/>
    </source>
</evidence>
<dbReference type="InterPro" id="IPR041522">
    <property type="entry name" value="CdaR_GGDEF"/>
</dbReference>
<dbReference type="EMBL" id="PHHA01000008">
    <property type="protein sequence ID" value="PJG85666.1"/>
    <property type="molecule type" value="Genomic_DNA"/>
</dbReference>
<evidence type="ECO:0000313" key="6">
    <source>
        <dbReference type="Proteomes" id="UP000229329"/>
    </source>
</evidence>
<dbReference type="OrthoDB" id="9792148at2"/>
<dbReference type="Gene3D" id="1.10.10.2840">
    <property type="entry name" value="PucR C-terminal helix-turn-helix domain"/>
    <property type="match status" value="1"/>
</dbReference>
<dbReference type="Pfam" id="PF05651">
    <property type="entry name" value="Diacid_rec"/>
    <property type="match status" value="1"/>
</dbReference>
<proteinExistence type="inferred from homology"/>
<name>A0A2M8S3G6_9PAST</name>
<feature type="domain" description="PucR C-terminal helix-turn-helix" evidence="3">
    <location>
        <begin position="309"/>
        <end position="364"/>
    </location>
</feature>
<organism evidence="5 6">
    <name type="scientific">Conservatibacter flavescens</name>
    <dbReference type="NCBI Taxonomy" id="28161"/>
    <lineage>
        <taxon>Bacteria</taxon>
        <taxon>Pseudomonadati</taxon>
        <taxon>Pseudomonadota</taxon>
        <taxon>Gammaproteobacteria</taxon>
        <taxon>Pasteurellales</taxon>
        <taxon>Pasteurellaceae</taxon>
        <taxon>Conservatibacter</taxon>
    </lineage>
</organism>
<feature type="domain" description="Putative sugar diacid recognition" evidence="2">
    <location>
        <begin position="3"/>
        <end position="137"/>
    </location>
</feature>
<reference evidence="5 6" key="1">
    <citation type="submission" date="2017-11" db="EMBL/GenBank/DDBJ databases">
        <title>Reclassification of Bisgaard taxon 7 as Conservatibacter flavescens gen. nov., sp. nov.</title>
        <authorList>
            <person name="Christensen H."/>
        </authorList>
    </citation>
    <scope>NUCLEOTIDE SEQUENCE [LARGE SCALE GENOMIC DNA]</scope>
    <source>
        <strain evidence="5 6">7_4</strain>
    </source>
</reference>
<keyword evidence="6" id="KW-1185">Reference proteome</keyword>
<protein>
    <recommendedName>
        <fullName evidence="7">XRE family transcriptional regulator</fullName>
    </recommendedName>
</protein>
<comment type="caution">
    <text evidence="5">The sequence shown here is derived from an EMBL/GenBank/DDBJ whole genome shotgun (WGS) entry which is preliminary data.</text>
</comment>
<dbReference type="InterPro" id="IPR025736">
    <property type="entry name" value="PucR_C-HTH_dom"/>
</dbReference>
<evidence type="ECO:0000259" key="4">
    <source>
        <dbReference type="Pfam" id="PF17853"/>
    </source>
</evidence>
<gene>
    <name evidence="5" type="ORF">CVP05_04745</name>
</gene>
<dbReference type="InterPro" id="IPR051448">
    <property type="entry name" value="CdaR-like_regulators"/>
</dbReference>
<evidence type="ECO:0008006" key="7">
    <source>
        <dbReference type="Google" id="ProtNLM"/>
    </source>
</evidence>
<dbReference type="Pfam" id="PF17853">
    <property type="entry name" value="GGDEF_2"/>
    <property type="match status" value="1"/>
</dbReference>
<feature type="domain" description="CdaR GGDEF-like" evidence="4">
    <location>
        <begin position="140"/>
        <end position="257"/>
    </location>
</feature>
<dbReference type="Proteomes" id="UP000229329">
    <property type="component" value="Unassembled WGS sequence"/>
</dbReference>
<evidence type="ECO:0000313" key="5">
    <source>
        <dbReference type="EMBL" id="PJG85666.1"/>
    </source>
</evidence>
<dbReference type="Pfam" id="PF13556">
    <property type="entry name" value="HTH_30"/>
    <property type="match status" value="1"/>
</dbReference>
<dbReference type="PANTHER" id="PTHR33744:SF15">
    <property type="entry name" value="CARBOHYDRATE DIACID REGULATOR"/>
    <property type="match status" value="1"/>
</dbReference>
<dbReference type="InterPro" id="IPR042070">
    <property type="entry name" value="PucR_C-HTH_sf"/>
</dbReference>
<dbReference type="InterPro" id="IPR008599">
    <property type="entry name" value="Diacid_rec"/>
</dbReference>